<evidence type="ECO:0000313" key="1">
    <source>
        <dbReference type="EMBL" id="JAD64110.1"/>
    </source>
</evidence>
<reference evidence="1" key="1">
    <citation type="submission" date="2014-09" db="EMBL/GenBank/DDBJ databases">
        <authorList>
            <person name="Magalhaes I.L.F."/>
            <person name="Oliveira U."/>
            <person name="Santos F.R."/>
            <person name="Vidigal T.H.D.A."/>
            <person name="Brescovit A.D."/>
            <person name="Santos A.J."/>
        </authorList>
    </citation>
    <scope>NUCLEOTIDE SEQUENCE</scope>
    <source>
        <tissue evidence="1">Shoot tissue taken approximately 20 cm above the soil surface</tissue>
    </source>
</reference>
<dbReference type="EMBL" id="GBRH01233785">
    <property type="protein sequence ID" value="JAD64110.1"/>
    <property type="molecule type" value="Transcribed_RNA"/>
</dbReference>
<proteinExistence type="predicted"/>
<dbReference type="AlphaFoldDB" id="A0A0A9BSJ6"/>
<reference evidence="1" key="2">
    <citation type="journal article" date="2015" name="Data Brief">
        <title>Shoot transcriptome of the giant reed, Arundo donax.</title>
        <authorList>
            <person name="Barrero R.A."/>
            <person name="Guerrero F.D."/>
            <person name="Moolhuijzen P."/>
            <person name="Goolsby J.A."/>
            <person name="Tidwell J."/>
            <person name="Bellgard S.E."/>
            <person name="Bellgard M.I."/>
        </authorList>
    </citation>
    <scope>NUCLEOTIDE SEQUENCE</scope>
    <source>
        <tissue evidence="1">Shoot tissue taken approximately 20 cm above the soil surface</tissue>
    </source>
</reference>
<sequence length="22" mass="2918">MPHHPYHVLWGSDWRTRRHHRR</sequence>
<organism evidence="1">
    <name type="scientific">Arundo donax</name>
    <name type="common">Giant reed</name>
    <name type="synonym">Donax arundinaceus</name>
    <dbReference type="NCBI Taxonomy" id="35708"/>
    <lineage>
        <taxon>Eukaryota</taxon>
        <taxon>Viridiplantae</taxon>
        <taxon>Streptophyta</taxon>
        <taxon>Embryophyta</taxon>
        <taxon>Tracheophyta</taxon>
        <taxon>Spermatophyta</taxon>
        <taxon>Magnoliopsida</taxon>
        <taxon>Liliopsida</taxon>
        <taxon>Poales</taxon>
        <taxon>Poaceae</taxon>
        <taxon>PACMAD clade</taxon>
        <taxon>Arundinoideae</taxon>
        <taxon>Arundineae</taxon>
        <taxon>Arundo</taxon>
    </lineage>
</organism>
<protein>
    <submittedName>
        <fullName evidence="1">Uncharacterized protein</fullName>
    </submittedName>
</protein>
<name>A0A0A9BSJ6_ARUDO</name>
<accession>A0A0A9BSJ6</accession>